<evidence type="ECO:0000313" key="3">
    <source>
        <dbReference type="Proteomes" id="UP000569914"/>
    </source>
</evidence>
<name>A0A7Y9IDE9_9ACTN</name>
<keyword evidence="3" id="KW-1185">Reference proteome</keyword>
<dbReference type="Proteomes" id="UP000569914">
    <property type="component" value="Unassembled WGS sequence"/>
</dbReference>
<dbReference type="CDD" id="cd00377">
    <property type="entry name" value="ICL_PEPM"/>
    <property type="match status" value="1"/>
</dbReference>
<accession>A0A7Y9IDE9</accession>
<reference evidence="2 3" key="1">
    <citation type="submission" date="2020-07" db="EMBL/GenBank/DDBJ databases">
        <title>Sequencing the genomes of 1000 actinobacteria strains.</title>
        <authorList>
            <person name="Klenk H.-P."/>
        </authorList>
    </citation>
    <scope>NUCLEOTIDE SEQUENCE [LARGE SCALE GENOMIC DNA]</scope>
    <source>
        <strain evidence="2 3">DSM 22083</strain>
    </source>
</reference>
<dbReference type="PANTHER" id="PTHR42905">
    <property type="entry name" value="PHOSPHOENOLPYRUVATE CARBOXYLASE"/>
    <property type="match status" value="1"/>
</dbReference>
<sequence length="288" mass="30215">MGRPTGHPTPNPEAPLSPQSSATNRIARAEEFRRLHQDVFLLPNAWDPPSAYALATAGAPALATTSAGIAWSRGVPDGGGLAVADALDAFERIAATVDLPVSADLERGYADSPAEIAANVAEFVERGASGVNLEDATAGSVVPLADQVVVLERVRAAIDRTGIPAFLNARTDVFLRAAPDADPEDLLSQVVDRAGAYRAAGADGLFVTGLSDSELIRRLCGKVELPVNIGPVTTDRDDLRALGVRRVTWGPTLAMSTYGFVRDRVATVLSGEPAAQAAMLNLTERWPS</sequence>
<proteinExistence type="predicted"/>
<keyword evidence="2" id="KW-0456">Lyase</keyword>
<dbReference type="PANTHER" id="PTHR42905:SF16">
    <property type="entry name" value="CARBOXYPHOSPHONOENOLPYRUVATE PHOSPHONOMUTASE-LIKE PROTEIN (AFU_ORTHOLOGUE AFUA_5G07230)"/>
    <property type="match status" value="1"/>
</dbReference>
<evidence type="ECO:0000313" key="2">
    <source>
        <dbReference type="EMBL" id="NYE74891.1"/>
    </source>
</evidence>
<dbReference type="InterPro" id="IPR040442">
    <property type="entry name" value="Pyrv_kinase-like_dom_sf"/>
</dbReference>
<organism evidence="2 3">
    <name type="scientific">Microlunatus parietis</name>
    <dbReference type="NCBI Taxonomy" id="682979"/>
    <lineage>
        <taxon>Bacteria</taxon>
        <taxon>Bacillati</taxon>
        <taxon>Actinomycetota</taxon>
        <taxon>Actinomycetes</taxon>
        <taxon>Propionibacteriales</taxon>
        <taxon>Propionibacteriaceae</taxon>
        <taxon>Microlunatus</taxon>
    </lineage>
</organism>
<dbReference type="InterPro" id="IPR039556">
    <property type="entry name" value="ICL/PEPM"/>
</dbReference>
<dbReference type="Pfam" id="PF13714">
    <property type="entry name" value="PEP_mutase"/>
    <property type="match status" value="1"/>
</dbReference>
<evidence type="ECO:0000256" key="1">
    <source>
        <dbReference type="SAM" id="MobiDB-lite"/>
    </source>
</evidence>
<protein>
    <submittedName>
        <fullName evidence="2">2-methylisocitrate lyase-like PEP mutase family enzyme</fullName>
    </submittedName>
</protein>
<feature type="region of interest" description="Disordered" evidence="1">
    <location>
        <begin position="1"/>
        <end position="23"/>
    </location>
</feature>
<dbReference type="GO" id="GO:0016829">
    <property type="term" value="F:lyase activity"/>
    <property type="evidence" value="ECO:0007669"/>
    <property type="project" value="UniProtKB-KW"/>
</dbReference>
<dbReference type="AlphaFoldDB" id="A0A7Y9IDE9"/>
<dbReference type="Gene3D" id="3.20.20.60">
    <property type="entry name" value="Phosphoenolpyruvate-binding domains"/>
    <property type="match status" value="1"/>
</dbReference>
<dbReference type="RefSeq" id="WP_179757485.1">
    <property type="nucleotide sequence ID" value="NZ_JACCBU010000001.1"/>
</dbReference>
<dbReference type="SUPFAM" id="SSF51621">
    <property type="entry name" value="Phosphoenolpyruvate/pyruvate domain"/>
    <property type="match status" value="1"/>
</dbReference>
<dbReference type="EMBL" id="JACCBU010000001">
    <property type="protein sequence ID" value="NYE74891.1"/>
    <property type="molecule type" value="Genomic_DNA"/>
</dbReference>
<dbReference type="InterPro" id="IPR015813">
    <property type="entry name" value="Pyrv/PenolPyrv_kinase-like_dom"/>
</dbReference>
<gene>
    <name evidence="2" type="ORF">BKA15_006220</name>
</gene>
<comment type="caution">
    <text evidence="2">The sequence shown here is derived from an EMBL/GenBank/DDBJ whole genome shotgun (WGS) entry which is preliminary data.</text>
</comment>